<evidence type="ECO:0000256" key="1">
    <source>
        <dbReference type="SAM" id="Phobius"/>
    </source>
</evidence>
<proteinExistence type="predicted"/>
<protein>
    <submittedName>
        <fullName evidence="2">Uncharacterized protein</fullName>
    </submittedName>
</protein>
<keyword evidence="1" id="KW-0812">Transmembrane</keyword>
<evidence type="ECO:0000313" key="3">
    <source>
        <dbReference type="Proteomes" id="UP000825935"/>
    </source>
</evidence>
<gene>
    <name evidence="2" type="ORF">KP509_22G038200</name>
</gene>
<reference evidence="2" key="1">
    <citation type="submission" date="2021-08" db="EMBL/GenBank/DDBJ databases">
        <title>WGS assembly of Ceratopteris richardii.</title>
        <authorList>
            <person name="Marchant D.B."/>
            <person name="Chen G."/>
            <person name="Jenkins J."/>
            <person name="Shu S."/>
            <person name="Leebens-Mack J."/>
            <person name="Grimwood J."/>
            <person name="Schmutz J."/>
            <person name="Soltis P."/>
            <person name="Soltis D."/>
            <person name="Chen Z.-H."/>
        </authorList>
    </citation>
    <scope>NUCLEOTIDE SEQUENCE</scope>
    <source>
        <strain evidence="2">Whitten #5841</strain>
        <tissue evidence="2">Leaf</tissue>
    </source>
</reference>
<name>A0A8T2S652_CERRI</name>
<dbReference type="EMBL" id="CM035427">
    <property type="protein sequence ID" value="KAH7306937.1"/>
    <property type="molecule type" value="Genomic_DNA"/>
</dbReference>
<accession>A0A8T2S652</accession>
<dbReference type="OrthoDB" id="1736385at2759"/>
<keyword evidence="1" id="KW-1133">Transmembrane helix</keyword>
<keyword evidence="1" id="KW-0472">Membrane</keyword>
<keyword evidence="3" id="KW-1185">Reference proteome</keyword>
<dbReference type="AlphaFoldDB" id="A0A8T2S652"/>
<evidence type="ECO:0000313" key="2">
    <source>
        <dbReference type="EMBL" id="KAH7306937.1"/>
    </source>
</evidence>
<feature type="transmembrane region" description="Helical" evidence="1">
    <location>
        <begin position="60"/>
        <end position="78"/>
    </location>
</feature>
<organism evidence="2 3">
    <name type="scientific">Ceratopteris richardii</name>
    <name type="common">Triangle waterfern</name>
    <dbReference type="NCBI Taxonomy" id="49495"/>
    <lineage>
        <taxon>Eukaryota</taxon>
        <taxon>Viridiplantae</taxon>
        <taxon>Streptophyta</taxon>
        <taxon>Embryophyta</taxon>
        <taxon>Tracheophyta</taxon>
        <taxon>Polypodiopsida</taxon>
        <taxon>Polypodiidae</taxon>
        <taxon>Polypodiales</taxon>
        <taxon>Pteridineae</taxon>
        <taxon>Pteridaceae</taxon>
        <taxon>Parkerioideae</taxon>
        <taxon>Ceratopteris</taxon>
    </lineage>
</organism>
<comment type="caution">
    <text evidence="2">The sequence shown here is derived from an EMBL/GenBank/DDBJ whole genome shotgun (WGS) entry which is preliminary data.</text>
</comment>
<dbReference type="Proteomes" id="UP000825935">
    <property type="component" value="Chromosome 22"/>
</dbReference>
<sequence length="98" mass="10953">MAKATNKKLAVMLLVRFGFNTRWIKALEALYQLANSGVLMVGKIGPRFQLTRSVWQGFPLAPFLFLFFVEAIACFLTAPQTDLRGLKLPFSNSELSAN</sequence>